<keyword evidence="3" id="KW-1185">Reference proteome</keyword>
<feature type="region of interest" description="Disordered" evidence="1">
    <location>
        <begin position="1"/>
        <end position="63"/>
    </location>
</feature>
<evidence type="ECO:0000313" key="3">
    <source>
        <dbReference type="Proteomes" id="UP001589789"/>
    </source>
</evidence>
<protein>
    <submittedName>
        <fullName evidence="2">Uncharacterized protein</fullName>
    </submittedName>
</protein>
<organism evidence="2 3">
    <name type="scientific">Muricoccus vinaceus</name>
    <dbReference type="NCBI Taxonomy" id="424704"/>
    <lineage>
        <taxon>Bacteria</taxon>
        <taxon>Pseudomonadati</taxon>
        <taxon>Pseudomonadota</taxon>
        <taxon>Alphaproteobacteria</taxon>
        <taxon>Acetobacterales</taxon>
        <taxon>Roseomonadaceae</taxon>
        <taxon>Muricoccus</taxon>
    </lineage>
</organism>
<comment type="caution">
    <text evidence="2">The sequence shown here is derived from an EMBL/GenBank/DDBJ whole genome shotgun (WGS) entry which is preliminary data.</text>
</comment>
<accession>A0ABV6IZ68</accession>
<evidence type="ECO:0000256" key="1">
    <source>
        <dbReference type="SAM" id="MobiDB-lite"/>
    </source>
</evidence>
<name>A0ABV6IZ68_9PROT</name>
<sequence length="63" mass="6560">MTSRPPEGPKADFDAESASESRVPPPPSAAEVNKLSEAQGMITDEWTGEPSAAEAAGKPPRKP</sequence>
<dbReference type="RefSeq" id="WP_377055808.1">
    <property type="nucleotide sequence ID" value="NZ_JBHLVZ010000085.1"/>
</dbReference>
<reference evidence="2 3" key="1">
    <citation type="submission" date="2024-09" db="EMBL/GenBank/DDBJ databases">
        <authorList>
            <person name="Sun Q."/>
            <person name="Mori K."/>
        </authorList>
    </citation>
    <scope>NUCLEOTIDE SEQUENCE [LARGE SCALE GENOMIC DNA]</scope>
    <source>
        <strain evidence="2 3">CCM 7468</strain>
    </source>
</reference>
<evidence type="ECO:0000313" key="2">
    <source>
        <dbReference type="EMBL" id="MFC0388923.1"/>
    </source>
</evidence>
<dbReference type="Proteomes" id="UP001589789">
    <property type="component" value="Unassembled WGS sequence"/>
</dbReference>
<gene>
    <name evidence="2" type="ORF">ACFFIC_25735</name>
</gene>
<proteinExistence type="predicted"/>
<dbReference type="EMBL" id="JBHLVZ010000085">
    <property type="protein sequence ID" value="MFC0388923.1"/>
    <property type="molecule type" value="Genomic_DNA"/>
</dbReference>